<feature type="transmembrane region" description="Helical" evidence="6">
    <location>
        <begin position="191"/>
        <end position="217"/>
    </location>
</feature>
<dbReference type="Proteomes" id="UP001295423">
    <property type="component" value="Unassembled WGS sequence"/>
</dbReference>
<feature type="transmembrane region" description="Helical" evidence="6">
    <location>
        <begin position="434"/>
        <end position="452"/>
    </location>
</feature>
<feature type="transmembrane region" description="Helical" evidence="6">
    <location>
        <begin position="238"/>
        <end position="260"/>
    </location>
</feature>
<organism evidence="9 10">
    <name type="scientific">Cylindrotheca closterium</name>
    <dbReference type="NCBI Taxonomy" id="2856"/>
    <lineage>
        <taxon>Eukaryota</taxon>
        <taxon>Sar</taxon>
        <taxon>Stramenopiles</taxon>
        <taxon>Ochrophyta</taxon>
        <taxon>Bacillariophyta</taxon>
        <taxon>Bacillariophyceae</taxon>
        <taxon>Bacillariophycidae</taxon>
        <taxon>Bacillariales</taxon>
        <taxon>Bacillariaceae</taxon>
        <taxon>Cylindrotheca</taxon>
    </lineage>
</organism>
<feature type="transmembrane region" description="Helical" evidence="6">
    <location>
        <begin position="296"/>
        <end position="319"/>
    </location>
</feature>
<evidence type="ECO:0000256" key="5">
    <source>
        <dbReference type="SAM" id="MobiDB-lite"/>
    </source>
</evidence>
<gene>
    <name evidence="9" type="ORF">CYCCA115_LOCUS22189</name>
</gene>
<evidence type="ECO:0000313" key="10">
    <source>
        <dbReference type="Proteomes" id="UP001295423"/>
    </source>
</evidence>
<feature type="transmembrane region" description="Helical" evidence="6">
    <location>
        <begin position="497"/>
        <end position="522"/>
    </location>
</feature>
<evidence type="ECO:0000256" key="6">
    <source>
        <dbReference type="SAM" id="Phobius"/>
    </source>
</evidence>
<feature type="domain" description="Amino acid transporter transmembrane" evidence="8">
    <location>
        <begin position="156"/>
        <end position="549"/>
    </location>
</feature>
<evidence type="ECO:0000256" key="2">
    <source>
        <dbReference type="ARBA" id="ARBA00022692"/>
    </source>
</evidence>
<reference evidence="9" key="1">
    <citation type="submission" date="2023-08" db="EMBL/GenBank/DDBJ databases">
        <authorList>
            <person name="Audoor S."/>
            <person name="Bilcke G."/>
        </authorList>
    </citation>
    <scope>NUCLEOTIDE SEQUENCE</scope>
</reference>
<feature type="transmembrane region" description="Helical" evidence="6">
    <location>
        <begin position="473"/>
        <end position="491"/>
    </location>
</feature>
<evidence type="ECO:0000259" key="8">
    <source>
        <dbReference type="Pfam" id="PF01490"/>
    </source>
</evidence>
<dbReference type="Pfam" id="PF01490">
    <property type="entry name" value="Aa_trans"/>
    <property type="match status" value="1"/>
</dbReference>
<feature type="transmembrane region" description="Helical" evidence="6">
    <location>
        <begin position="534"/>
        <end position="558"/>
    </location>
</feature>
<dbReference type="GO" id="GO:0016020">
    <property type="term" value="C:membrane"/>
    <property type="evidence" value="ECO:0007669"/>
    <property type="project" value="UniProtKB-SubCell"/>
</dbReference>
<evidence type="ECO:0000313" key="9">
    <source>
        <dbReference type="EMBL" id="CAJ1966604.1"/>
    </source>
</evidence>
<dbReference type="PANTHER" id="PTHR22950">
    <property type="entry name" value="AMINO ACID TRANSPORTER"/>
    <property type="match status" value="1"/>
</dbReference>
<keyword evidence="3 6" id="KW-1133">Transmembrane helix</keyword>
<dbReference type="AlphaFoldDB" id="A0AAD2GA06"/>
<proteinExistence type="predicted"/>
<feature type="region of interest" description="Disordered" evidence="5">
    <location>
        <begin position="46"/>
        <end position="91"/>
    </location>
</feature>
<evidence type="ECO:0000256" key="1">
    <source>
        <dbReference type="ARBA" id="ARBA00004141"/>
    </source>
</evidence>
<keyword evidence="4 6" id="KW-0472">Membrane</keyword>
<dbReference type="EMBL" id="CAKOGP040002302">
    <property type="protein sequence ID" value="CAJ1966604.1"/>
    <property type="molecule type" value="Genomic_DNA"/>
</dbReference>
<keyword evidence="2 6" id="KW-0812">Transmembrane</keyword>
<keyword evidence="7" id="KW-0732">Signal</keyword>
<keyword evidence="10" id="KW-1185">Reference proteome</keyword>
<feature type="transmembrane region" description="Helical" evidence="6">
    <location>
        <begin position="166"/>
        <end position="185"/>
    </location>
</feature>
<protein>
    <recommendedName>
        <fullName evidence="8">Amino acid transporter transmembrane domain-containing protein</fullName>
    </recommendedName>
</protein>
<feature type="compositionally biased region" description="Basic residues" evidence="5">
    <location>
        <begin position="49"/>
        <end position="62"/>
    </location>
</feature>
<sequence length="562" mass="59468">MVKPKGPLILLAAISNITLVASSKKLPIGIPEKSWGVVGYESFHGQRPTVKRSSTRTEKKRTAREVAKVPLSPPPPTAPERVVESSKDASEEATSGVTKSIVGVGLAVASAALGGSILASRQEKPETSLIEAFNKPVAVKPMIVKNPKKLKIEPEGASVASEIISLVKAIVGVGVLSLPAGVAAYGSAPSAFVPAAMLIIVIGVMSGYGFSLIGKVCSYTGARSYREAWSLSVGEDSSWIPAWFGTLKTFLACLAFSMVLGDTFSSLLETDRNKTLLSVTLLILAPLCLKKDLKSLAPYSFIGVFGMVYTTCAMAARWLDGSYSVNGGGELVGELARHLKPKFGEIGMKGVLSSNALILVCMLSTAYMAHFNAPKFYTELRNNNVQRFNSVVSWGFGISIFLMGFITLVGFLTFGKACDGLVLNNYAGSDSLMGISRIAVSFSLLFSYPLAFMGCRDGFLDLAKVPMERRSAGIMNFVTIGLLAGITYLAISLTDVSFVLAFGGAMLGNALTYVFPAMMYGAIVKKQRRKGEDLGVFVAMISAVLGIVMGGIGAGMALKSLD</sequence>
<evidence type="ECO:0000256" key="3">
    <source>
        <dbReference type="ARBA" id="ARBA00022989"/>
    </source>
</evidence>
<accession>A0AAD2GA06</accession>
<feature type="compositionally biased region" description="Basic and acidic residues" evidence="5">
    <location>
        <begin position="81"/>
        <end position="90"/>
    </location>
</feature>
<feature type="signal peptide" evidence="7">
    <location>
        <begin position="1"/>
        <end position="22"/>
    </location>
</feature>
<dbReference type="PANTHER" id="PTHR22950:SF652">
    <property type="entry name" value="TRANSMEMBRANE AMINO ACID TRANSPORTER FAMILY PROTEIN"/>
    <property type="match status" value="1"/>
</dbReference>
<feature type="transmembrane region" description="Helical" evidence="6">
    <location>
        <begin position="351"/>
        <end position="370"/>
    </location>
</feature>
<dbReference type="InterPro" id="IPR013057">
    <property type="entry name" value="AA_transpt_TM"/>
</dbReference>
<dbReference type="GO" id="GO:0015179">
    <property type="term" value="F:L-amino acid transmembrane transporter activity"/>
    <property type="evidence" value="ECO:0007669"/>
    <property type="project" value="TreeGrafter"/>
</dbReference>
<comment type="caution">
    <text evidence="9">The sequence shown here is derived from an EMBL/GenBank/DDBJ whole genome shotgun (WGS) entry which is preliminary data.</text>
</comment>
<feature type="chain" id="PRO_5041913185" description="Amino acid transporter transmembrane domain-containing protein" evidence="7">
    <location>
        <begin position="23"/>
        <end position="562"/>
    </location>
</feature>
<evidence type="ECO:0000256" key="7">
    <source>
        <dbReference type="SAM" id="SignalP"/>
    </source>
</evidence>
<name>A0AAD2GA06_9STRA</name>
<feature type="transmembrane region" description="Helical" evidence="6">
    <location>
        <begin position="391"/>
        <end position="414"/>
    </location>
</feature>
<feature type="transmembrane region" description="Helical" evidence="6">
    <location>
        <begin position="272"/>
        <end position="289"/>
    </location>
</feature>
<comment type="subcellular location">
    <subcellularLocation>
        <location evidence="1">Membrane</location>
        <topology evidence="1">Multi-pass membrane protein</topology>
    </subcellularLocation>
</comment>
<evidence type="ECO:0000256" key="4">
    <source>
        <dbReference type="ARBA" id="ARBA00023136"/>
    </source>
</evidence>